<dbReference type="InterPro" id="IPR003615">
    <property type="entry name" value="HNH_nuc"/>
</dbReference>
<dbReference type="Pfam" id="PF04740">
    <property type="entry name" value="LXG"/>
    <property type="match status" value="1"/>
</dbReference>
<dbReference type="SUPFAM" id="SSF54060">
    <property type="entry name" value="His-Me finger endonucleases"/>
    <property type="match status" value="1"/>
</dbReference>
<dbReference type="CDD" id="cd00085">
    <property type="entry name" value="HNHc"/>
    <property type="match status" value="1"/>
</dbReference>
<evidence type="ECO:0000313" key="3">
    <source>
        <dbReference type="EMBL" id="UYG98289.1"/>
    </source>
</evidence>
<dbReference type="PROSITE" id="PS51756">
    <property type="entry name" value="LXG"/>
    <property type="match status" value="1"/>
</dbReference>
<evidence type="ECO:0000259" key="2">
    <source>
        <dbReference type="PROSITE" id="PS51756"/>
    </source>
</evidence>
<dbReference type="PANTHER" id="PTHR34319:SF7">
    <property type="entry name" value="HNH ENDONUCLEASE DOMAIN-CONTAINING PROTEIN"/>
    <property type="match status" value="1"/>
</dbReference>
<feature type="domain" description="LXG" evidence="2">
    <location>
        <begin position="1"/>
        <end position="236"/>
    </location>
</feature>
<reference evidence="3" key="1">
    <citation type="submission" date="2022-10" db="EMBL/GenBank/DDBJ databases">
        <title>Mechanism of multi-heavy metal repair in Cytobacillus Firmus M7.</title>
        <authorList>
            <person name="Li X."/>
            <person name="Yu C."/>
        </authorList>
    </citation>
    <scope>NUCLEOTIDE SEQUENCE</scope>
    <source>
        <strain evidence="3">M7</strain>
        <plasmid evidence="3">p1</plasmid>
    </source>
</reference>
<dbReference type="Proteomes" id="UP001163104">
    <property type="component" value="Plasmid p1"/>
</dbReference>
<dbReference type="InterPro" id="IPR044925">
    <property type="entry name" value="His-Me_finger_sf"/>
</dbReference>
<dbReference type="InterPro" id="IPR052947">
    <property type="entry name" value="T6SS_Hcp1_domain"/>
</dbReference>
<name>A0AA46SMK1_CYTFI</name>
<keyword evidence="3" id="KW-0614">Plasmid</keyword>
<evidence type="ECO:0000256" key="1">
    <source>
        <dbReference type="ARBA" id="ARBA00034117"/>
    </source>
</evidence>
<accession>A0AA46SMK1</accession>
<dbReference type="PANTHER" id="PTHR34319">
    <property type="entry name" value="MAJOR EXPORTED PROTEIN"/>
    <property type="match status" value="1"/>
</dbReference>
<dbReference type="AlphaFoldDB" id="A0AA46SMK1"/>
<dbReference type="EMBL" id="CP107028">
    <property type="protein sequence ID" value="UYG98289.1"/>
    <property type="molecule type" value="Genomic_DNA"/>
</dbReference>
<comment type="similarity">
    <text evidence="1">In the N-terminal section; belongs to the LXG family.</text>
</comment>
<evidence type="ECO:0000313" key="4">
    <source>
        <dbReference type="Proteomes" id="UP001163104"/>
    </source>
</evidence>
<sequence length="567" mass="64167">MKVLDVKDLLLGIQHTSNQLNILKNQIKHVQMAIKEFIVSHEDSFKGDGGRSIINFYQESHLPFLLFFESWIEDYQSYLNSLENTINDFESSPAGFIRQEFLENELQLGLRNTLQITSELTKEANEVIKTVSDIVPLPLLEDNRFIQASMHAQDSSRGTVEKLEAFDHRETAALDPLLKNLDNMEEYIKKMAGMLQSGNLSLAHYQPRALNWEDFHDEISNPSPQREQSLLQDMVEGAIEGASEAVGDTLEGLKSTYELGRKIMGPFSPLFLGSELLFNRDQLLENQRKHQEFYLRILNDPIGKVRQVLDMPKYIWSAITSAWERDVVNGDAKSRTAFFTYGLTSLGIGILGDKGIGKAGTISKTVGQGKGLSFQTHGPTPAMVKGVAQGPVPYNVLHNPLTQIKKMIDEGYVAKPTDKIEKDNYFIGTLKGNKVHLKGVKVEEIIYTKRNPEETAQLRRTFNNSVKKSFLKTFANDPIRVQYLRKAGLDENDIARMKDGLNPKGWQVHHNLPLDDGGTNDFTNLVLIKNDPFHKAVTNEQNSLTRELTPTQSKKINWPIFEDEVYC</sequence>
<proteinExistence type="inferred from homology"/>
<geneLocation type="plasmid" evidence="3 4">
    <name>p1</name>
</geneLocation>
<protein>
    <submittedName>
        <fullName evidence="3">T7SS effector LXG polymorphic toxin</fullName>
    </submittedName>
</protein>
<dbReference type="InterPro" id="IPR006829">
    <property type="entry name" value="LXG_dom"/>
</dbReference>
<dbReference type="RefSeq" id="WP_263600315.1">
    <property type="nucleotide sequence ID" value="NZ_CP107028.1"/>
</dbReference>
<organism evidence="3 4">
    <name type="scientific">Cytobacillus firmus</name>
    <name type="common">Bacillus firmus</name>
    <dbReference type="NCBI Taxonomy" id="1399"/>
    <lineage>
        <taxon>Bacteria</taxon>
        <taxon>Bacillati</taxon>
        <taxon>Bacillota</taxon>
        <taxon>Bacilli</taxon>
        <taxon>Bacillales</taxon>
        <taxon>Bacillaceae</taxon>
        <taxon>Cytobacillus</taxon>
    </lineage>
</organism>
<gene>
    <name evidence="3" type="ORF">OD459_25815</name>
</gene>